<name>A0A0N8GLE0_9CHLR</name>
<reference evidence="2 3" key="1">
    <citation type="submission" date="2015-07" db="EMBL/GenBank/DDBJ databases">
        <title>Genome sequence of Ornatilinea apprima DSM 23815.</title>
        <authorList>
            <person name="Hemp J."/>
            <person name="Ward L.M."/>
            <person name="Pace L.A."/>
            <person name="Fischer W.W."/>
        </authorList>
    </citation>
    <scope>NUCLEOTIDE SEQUENCE [LARGE SCALE GENOMIC DNA]</scope>
    <source>
        <strain evidence="2 3">P3M-1</strain>
    </source>
</reference>
<accession>A0A0N8GLE0</accession>
<proteinExistence type="predicted"/>
<dbReference type="STRING" id="1134406.ADN00_15555"/>
<dbReference type="InterPro" id="IPR027417">
    <property type="entry name" value="P-loop_NTPase"/>
</dbReference>
<dbReference type="AlphaFoldDB" id="A0A0N8GLE0"/>
<dbReference type="EMBL" id="LGCL01000039">
    <property type="protein sequence ID" value="KPL72234.1"/>
    <property type="molecule type" value="Genomic_DNA"/>
</dbReference>
<dbReference type="Proteomes" id="UP000050417">
    <property type="component" value="Unassembled WGS sequence"/>
</dbReference>
<comment type="caution">
    <text evidence="2">The sequence shown here is derived from an EMBL/GenBank/DDBJ whole genome shotgun (WGS) entry which is preliminary data.</text>
</comment>
<protein>
    <submittedName>
        <fullName evidence="2">Uncharacterized protein</fullName>
    </submittedName>
</protein>
<sequence>MDTMSNLTRKIADSVSRVNTSTPPSPPKPYTGICKPDCEICGGIGYVRQDLPVSDPGFGKAQLCPNVDLFTHYKGRSGLESDERDLSWSNIADFNGVGKAVEAVQTVVERGYGWIFLWGDFGLAKSLILKTAVSSYIRERKEPASYVRMAELLDHLRSAYDSSNPSEDSQARLDFWSTIPLLCIDEFDRVRDTAYASERRFVLMDRRYEKACGRKNITIMASNSDPALIDGYLRDRIFDGRFKVIKLVGKSARPMMSY</sequence>
<organism evidence="2 3">
    <name type="scientific">Ornatilinea apprima</name>
    <dbReference type="NCBI Taxonomy" id="1134406"/>
    <lineage>
        <taxon>Bacteria</taxon>
        <taxon>Bacillati</taxon>
        <taxon>Chloroflexota</taxon>
        <taxon>Anaerolineae</taxon>
        <taxon>Anaerolineales</taxon>
        <taxon>Anaerolineaceae</taxon>
        <taxon>Ornatilinea</taxon>
    </lineage>
</organism>
<gene>
    <name evidence="2" type="ORF">ADN00_15555</name>
</gene>
<evidence type="ECO:0000256" key="1">
    <source>
        <dbReference type="SAM" id="MobiDB-lite"/>
    </source>
</evidence>
<evidence type="ECO:0000313" key="2">
    <source>
        <dbReference type="EMBL" id="KPL72234.1"/>
    </source>
</evidence>
<keyword evidence="3" id="KW-1185">Reference proteome</keyword>
<dbReference type="OrthoDB" id="9776217at2"/>
<dbReference type="SUPFAM" id="SSF52540">
    <property type="entry name" value="P-loop containing nucleoside triphosphate hydrolases"/>
    <property type="match status" value="1"/>
</dbReference>
<feature type="region of interest" description="Disordered" evidence="1">
    <location>
        <begin position="1"/>
        <end position="28"/>
    </location>
</feature>
<dbReference type="RefSeq" id="WP_075063948.1">
    <property type="nucleotide sequence ID" value="NZ_LGCL01000039.1"/>
</dbReference>
<dbReference type="Gene3D" id="3.40.50.300">
    <property type="entry name" value="P-loop containing nucleotide triphosphate hydrolases"/>
    <property type="match status" value="1"/>
</dbReference>
<evidence type="ECO:0000313" key="3">
    <source>
        <dbReference type="Proteomes" id="UP000050417"/>
    </source>
</evidence>